<evidence type="ECO:0000313" key="2">
    <source>
        <dbReference type="Proteomes" id="UP001558613"/>
    </source>
</evidence>
<proteinExistence type="predicted"/>
<keyword evidence="2" id="KW-1185">Reference proteome</keyword>
<organism evidence="1 2">
    <name type="scientific">Cirrhinus molitorella</name>
    <name type="common">mud carp</name>
    <dbReference type="NCBI Taxonomy" id="172907"/>
    <lineage>
        <taxon>Eukaryota</taxon>
        <taxon>Metazoa</taxon>
        <taxon>Chordata</taxon>
        <taxon>Craniata</taxon>
        <taxon>Vertebrata</taxon>
        <taxon>Euteleostomi</taxon>
        <taxon>Actinopterygii</taxon>
        <taxon>Neopterygii</taxon>
        <taxon>Teleostei</taxon>
        <taxon>Ostariophysi</taxon>
        <taxon>Cypriniformes</taxon>
        <taxon>Cyprinidae</taxon>
        <taxon>Labeoninae</taxon>
        <taxon>Labeonini</taxon>
        <taxon>Cirrhinus</taxon>
    </lineage>
</organism>
<sequence length="73" mass="8297">MILLISAAGGSLLLLVAGGIFFICRKQRKTDQNVDTREEEITYADPTFYKRNKQKSSVKEDTDVVYASVIQRR</sequence>
<evidence type="ECO:0000313" key="1">
    <source>
        <dbReference type="EMBL" id="KAL1252084.1"/>
    </source>
</evidence>
<dbReference type="Proteomes" id="UP001558613">
    <property type="component" value="Unassembled WGS sequence"/>
</dbReference>
<comment type="caution">
    <text evidence="1">The sequence shown here is derived from an EMBL/GenBank/DDBJ whole genome shotgun (WGS) entry which is preliminary data.</text>
</comment>
<protein>
    <submittedName>
        <fullName evidence="1">Uncharacterized protein</fullName>
    </submittedName>
</protein>
<accession>A0ABR3LK11</accession>
<name>A0ABR3LK11_9TELE</name>
<gene>
    <name evidence="1" type="ORF">QQF64_019880</name>
</gene>
<dbReference type="EMBL" id="JAYMGO010000022">
    <property type="protein sequence ID" value="KAL1252084.1"/>
    <property type="molecule type" value="Genomic_DNA"/>
</dbReference>
<reference evidence="1 2" key="1">
    <citation type="submission" date="2023-09" db="EMBL/GenBank/DDBJ databases">
        <authorList>
            <person name="Wang M."/>
        </authorList>
    </citation>
    <scope>NUCLEOTIDE SEQUENCE [LARGE SCALE GENOMIC DNA]</scope>
    <source>
        <strain evidence="1">GT-2023</strain>
        <tissue evidence="1">Liver</tissue>
    </source>
</reference>